<dbReference type="Pfam" id="PF20684">
    <property type="entry name" value="Fung_rhodopsin"/>
    <property type="match status" value="1"/>
</dbReference>
<evidence type="ECO:0000313" key="9">
    <source>
        <dbReference type="EMBL" id="RDW66842.1"/>
    </source>
</evidence>
<reference evidence="9 10" key="1">
    <citation type="journal article" date="2018" name="IMA Fungus">
        <title>IMA Genome-F 9: Draft genome sequence of Annulohypoxylon stygium, Aspergillus mulundensis, Berkeleyomyces basicola (syn. Thielaviopsis basicola), Ceratocystis smalleyi, two Cercospora beticola strains, Coleophoma cylindrospora, Fusarium fracticaudum, Phialophora cf. hyalina, and Morchella septimelata.</title>
        <authorList>
            <person name="Wingfield B.D."/>
            <person name="Bills G.F."/>
            <person name="Dong Y."/>
            <person name="Huang W."/>
            <person name="Nel W.J."/>
            <person name="Swalarsk-Parry B.S."/>
            <person name="Vaghefi N."/>
            <person name="Wilken P.M."/>
            <person name="An Z."/>
            <person name="de Beer Z.W."/>
            <person name="De Vos L."/>
            <person name="Chen L."/>
            <person name="Duong T.A."/>
            <person name="Gao Y."/>
            <person name="Hammerbacher A."/>
            <person name="Kikkert J.R."/>
            <person name="Li Y."/>
            <person name="Li H."/>
            <person name="Li K."/>
            <person name="Li Q."/>
            <person name="Liu X."/>
            <person name="Ma X."/>
            <person name="Naidoo K."/>
            <person name="Pethybridge S.J."/>
            <person name="Sun J."/>
            <person name="Steenkamp E.T."/>
            <person name="van der Nest M.A."/>
            <person name="van Wyk S."/>
            <person name="Wingfield M.J."/>
            <person name="Xiong C."/>
            <person name="Yue Q."/>
            <person name="Zhang X."/>
        </authorList>
    </citation>
    <scope>NUCLEOTIDE SEQUENCE [LARGE SCALE GENOMIC DNA]</scope>
    <source>
        <strain evidence="9 10">BP5796</strain>
    </source>
</reference>
<organism evidence="9 10">
    <name type="scientific">Coleophoma crateriformis</name>
    <dbReference type="NCBI Taxonomy" id="565419"/>
    <lineage>
        <taxon>Eukaryota</taxon>
        <taxon>Fungi</taxon>
        <taxon>Dikarya</taxon>
        <taxon>Ascomycota</taxon>
        <taxon>Pezizomycotina</taxon>
        <taxon>Leotiomycetes</taxon>
        <taxon>Helotiales</taxon>
        <taxon>Dermateaceae</taxon>
        <taxon>Coleophoma</taxon>
    </lineage>
</organism>
<keyword evidence="3 7" id="KW-1133">Transmembrane helix</keyword>
<sequence>MGVVFGHCQKLSDNWDVTSPRLEACQGSSAVTISLFVCHMISDIVILVIPVLVIVSIWEVGLSVPRKLFIGAMLCSGIFTMVAAIIVFIMFLNVSDPASIANGARWARREQLIWVLLLSAPSIVSIFKGRILSKNTTTYGSMLGAEDKDEKSPRKGTSCIAELP</sequence>
<evidence type="ECO:0000256" key="7">
    <source>
        <dbReference type="SAM" id="Phobius"/>
    </source>
</evidence>
<comment type="similarity">
    <text evidence="5">Belongs to the SAT4 family.</text>
</comment>
<keyword evidence="2 7" id="KW-0812">Transmembrane</keyword>
<comment type="caution">
    <text evidence="9">The sequence shown here is derived from an EMBL/GenBank/DDBJ whole genome shotgun (WGS) entry which is preliminary data.</text>
</comment>
<evidence type="ECO:0000256" key="4">
    <source>
        <dbReference type="ARBA" id="ARBA00023136"/>
    </source>
</evidence>
<dbReference type="InterPro" id="IPR049326">
    <property type="entry name" value="Rhodopsin_dom_fungi"/>
</dbReference>
<gene>
    <name evidence="9" type="ORF">BP5796_09591</name>
</gene>
<evidence type="ECO:0000256" key="5">
    <source>
        <dbReference type="ARBA" id="ARBA00038359"/>
    </source>
</evidence>
<feature type="domain" description="Rhodopsin" evidence="8">
    <location>
        <begin position="7"/>
        <end position="117"/>
    </location>
</feature>
<evidence type="ECO:0000256" key="1">
    <source>
        <dbReference type="ARBA" id="ARBA00004141"/>
    </source>
</evidence>
<protein>
    <recommendedName>
        <fullName evidence="8">Rhodopsin domain-containing protein</fullName>
    </recommendedName>
</protein>
<accession>A0A3D8QYG2</accession>
<feature type="region of interest" description="Disordered" evidence="6">
    <location>
        <begin position="143"/>
        <end position="164"/>
    </location>
</feature>
<dbReference type="PANTHER" id="PTHR33048:SF47">
    <property type="entry name" value="INTEGRAL MEMBRANE PROTEIN-RELATED"/>
    <property type="match status" value="1"/>
</dbReference>
<feature type="transmembrane region" description="Helical" evidence="7">
    <location>
        <begin position="68"/>
        <end position="92"/>
    </location>
</feature>
<dbReference type="OrthoDB" id="10429457at2759"/>
<keyword evidence="4 7" id="KW-0472">Membrane</keyword>
<evidence type="ECO:0000256" key="2">
    <source>
        <dbReference type="ARBA" id="ARBA00022692"/>
    </source>
</evidence>
<dbReference type="AlphaFoldDB" id="A0A3D8QYG2"/>
<dbReference type="EMBL" id="PDLN01000014">
    <property type="protein sequence ID" value="RDW66842.1"/>
    <property type="molecule type" value="Genomic_DNA"/>
</dbReference>
<dbReference type="Proteomes" id="UP000256328">
    <property type="component" value="Unassembled WGS sequence"/>
</dbReference>
<proteinExistence type="inferred from homology"/>
<dbReference type="InterPro" id="IPR052337">
    <property type="entry name" value="SAT4-like"/>
</dbReference>
<dbReference type="PANTHER" id="PTHR33048">
    <property type="entry name" value="PTH11-LIKE INTEGRAL MEMBRANE PROTEIN (AFU_ORTHOLOGUE AFUA_5G11245)"/>
    <property type="match status" value="1"/>
</dbReference>
<feature type="transmembrane region" description="Helical" evidence="7">
    <location>
        <begin position="30"/>
        <end position="56"/>
    </location>
</feature>
<evidence type="ECO:0000256" key="6">
    <source>
        <dbReference type="SAM" id="MobiDB-lite"/>
    </source>
</evidence>
<evidence type="ECO:0000313" key="10">
    <source>
        <dbReference type="Proteomes" id="UP000256328"/>
    </source>
</evidence>
<dbReference type="GO" id="GO:0016020">
    <property type="term" value="C:membrane"/>
    <property type="evidence" value="ECO:0007669"/>
    <property type="project" value="UniProtKB-SubCell"/>
</dbReference>
<keyword evidence="10" id="KW-1185">Reference proteome</keyword>
<evidence type="ECO:0000256" key="3">
    <source>
        <dbReference type="ARBA" id="ARBA00022989"/>
    </source>
</evidence>
<name>A0A3D8QYG2_9HELO</name>
<evidence type="ECO:0000259" key="8">
    <source>
        <dbReference type="Pfam" id="PF20684"/>
    </source>
</evidence>
<feature type="transmembrane region" description="Helical" evidence="7">
    <location>
        <begin position="112"/>
        <end position="132"/>
    </location>
</feature>
<comment type="subcellular location">
    <subcellularLocation>
        <location evidence="1">Membrane</location>
        <topology evidence="1">Multi-pass membrane protein</topology>
    </subcellularLocation>
</comment>